<proteinExistence type="predicted"/>
<dbReference type="InterPro" id="IPR035965">
    <property type="entry name" value="PAS-like_dom_sf"/>
</dbReference>
<dbReference type="Gene3D" id="3.30.450.20">
    <property type="entry name" value="PAS domain"/>
    <property type="match status" value="1"/>
</dbReference>
<dbReference type="Proteomes" id="UP000319014">
    <property type="component" value="Unassembled WGS sequence"/>
</dbReference>
<dbReference type="EMBL" id="FXTK01000005">
    <property type="protein sequence ID" value="SMO61292.1"/>
    <property type="molecule type" value="Genomic_DNA"/>
</dbReference>
<evidence type="ECO:0000313" key="2">
    <source>
        <dbReference type="EMBL" id="SMO61292.1"/>
    </source>
</evidence>
<dbReference type="CDD" id="cd00130">
    <property type="entry name" value="PAS"/>
    <property type="match status" value="1"/>
</dbReference>
<reference evidence="2 3" key="1">
    <citation type="submission" date="2017-05" db="EMBL/GenBank/DDBJ databases">
        <authorList>
            <person name="Varghese N."/>
            <person name="Submissions S."/>
        </authorList>
    </citation>
    <scope>NUCLEOTIDE SEQUENCE [LARGE SCALE GENOMIC DNA]</scope>
    <source>
        <strain evidence="2 3">DSM 100094</strain>
    </source>
</reference>
<dbReference type="SMART" id="SM00091">
    <property type="entry name" value="PAS"/>
    <property type="match status" value="1"/>
</dbReference>
<dbReference type="InterPro" id="IPR000014">
    <property type="entry name" value="PAS"/>
</dbReference>
<dbReference type="PROSITE" id="PS50112">
    <property type="entry name" value="PAS"/>
    <property type="match status" value="1"/>
</dbReference>
<feature type="domain" description="PAS" evidence="1">
    <location>
        <begin position="24"/>
        <end position="54"/>
    </location>
</feature>
<dbReference type="OrthoDB" id="9765776at2"/>
<accession>A0A521CPB1</accession>
<sequence length="154" mass="17206">MFDQLLMTKGLDRAMRALHTHRAVLALDATGRILAINQCYLRLTGYVRDELLDQPVWVLFGLGERCAGRMNDLLAIPAQQGAHLPELAHISKSGRHFRVDARIFGINDERGGRALTLLFARPEEAGRLIDLRHAFGGCAMPDELVKAPQRCLDH</sequence>
<evidence type="ECO:0000259" key="1">
    <source>
        <dbReference type="PROSITE" id="PS50112"/>
    </source>
</evidence>
<dbReference type="SUPFAM" id="SSF55785">
    <property type="entry name" value="PYP-like sensor domain (PAS domain)"/>
    <property type="match status" value="1"/>
</dbReference>
<dbReference type="RefSeq" id="WP_142662625.1">
    <property type="nucleotide sequence ID" value="NZ_FXTK01000005.1"/>
</dbReference>
<organism evidence="2 3">
    <name type="scientific">Paracoccus laeviglucosivorans</name>
    <dbReference type="NCBI Taxonomy" id="1197861"/>
    <lineage>
        <taxon>Bacteria</taxon>
        <taxon>Pseudomonadati</taxon>
        <taxon>Pseudomonadota</taxon>
        <taxon>Alphaproteobacteria</taxon>
        <taxon>Rhodobacterales</taxon>
        <taxon>Paracoccaceae</taxon>
        <taxon>Paracoccus</taxon>
    </lineage>
</organism>
<keyword evidence="3" id="KW-1185">Reference proteome</keyword>
<protein>
    <submittedName>
        <fullName evidence="2">PAS domain S-box-containing protein</fullName>
    </submittedName>
</protein>
<dbReference type="Pfam" id="PF13426">
    <property type="entry name" value="PAS_9"/>
    <property type="match status" value="1"/>
</dbReference>
<dbReference type="AlphaFoldDB" id="A0A521CPB1"/>
<name>A0A521CPB1_9RHOB</name>
<dbReference type="NCBIfam" id="TIGR00229">
    <property type="entry name" value="sensory_box"/>
    <property type="match status" value="1"/>
</dbReference>
<gene>
    <name evidence="2" type="ORF">SAMN06265221_10575</name>
</gene>
<evidence type="ECO:0000313" key="3">
    <source>
        <dbReference type="Proteomes" id="UP000319014"/>
    </source>
</evidence>